<dbReference type="Proteomes" id="UP000265520">
    <property type="component" value="Unassembled WGS sequence"/>
</dbReference>
<sequence>FVCPWACLAASSPKPSVAPKYVVGNRSFAQALLNKVDVSLTQLPKPCLKGNSLSIKISEEAYQSGLANCNNYSIRSKM</sequence>
<comment type="caution">
    <text evidence="1">The sequence shown here is derived from an EMBL/GenBank/DDBJ whole genome shotgun (WGS) entry which is preliminary data.</text>
</comment>
<evidence type="ECO:0000313" key="1">
    <source>
        <dbReference type="EMBL" id="MCI49244.1"/>
    </source>
</evidence>
<reference evidence="1 2" key="1">
    <citation type="journal article" date="2018" name="Front. Plant Sci.">
        <title>Red Clover (Trifolium pratense) and Zigzag Clover (T. medium) - A Picture of Genomic Similarities and Differences.</title>
        <authorList>
            <person name="Dluhosova J."/>
            <person name="Istvanek J."/>
            <person name="Nedelnik J."/>
            <person name="Repkova J."/>
        </authorList>
    </citation>
    <scope>NUCLEOTIDE SEQUENCE [LARGE SCALE GENOMIC DNA]</scope>
    <source>
        <strain evidence="2">cv. 10/8</strain>
        <tissue evidence="1">Leaf</tissue>
    </source>
</reference>
<proteinExistence type="predicted"/>
<dbReference type="AlphaFoldDB" id="A0A392SM25"/>
<keyword evidence="2" id="KW-1185">Reference proteome</keyword>
<accession>A0A392SM25</accession>
<feature type="non-terminal residue" evidence="1">
    <location>
        <position position="1"/>
    </location>
</feature>
<name>A0A392SM25_9FABA</name>
<organism evidence="1 2">
    <name type="scientific">Trifolium medium</name>
    <dbReference type="NCBI Taxonomy" id="97028"/>
    <lineage>
        <taxon>Eukaryota</taxon>
        <taxon>Viridiplantae</taxon>
        <taxon>Streptophyta</taxon>
        <taxon>Embryophyta</taxon>
        <taxon>Tracheophyta</taxon>
        <taxon>Spermatophyta</taxon>
        <taxon>Magnoliopsida</taxon>
        <taxon>eudicotyledons</taxon>
        <taxon>Gunneridae</taxon>
        <taxon>Pentapetalae</taxon>
        <taxon>rosids</taxon>
        <taxon>fabids</taxon>
        <taxon>Fabales</taxon>
        <taxon>Fabaceae</taxon>
        <taxon>Papilionoideae</taxon>
        <taxon>50 kb inversion clade</taxon>
        <taxon>NPAAA clade</taxon>
        <taxon>Hologalegina</taxon>
        <taxon>IRL clade</taxon>
        <taxon>Trifolieae</taxon>
        <taxon>Trifolium</taxon>
    </lineage>
</organism>
<dbReference type="EMBL" id="LXQA010398330">
    <property type="protein sequence ID" value="MCI49244.1"/>
    <property type="molecule type" value="Genomic_DNA"/>
</dbReference>
<protein>
    <submittedName>
        <fullName evidence="1">Uncharacterized protein</fullName>
    </submittedName>
</protein>
<evidence type="ECO:0000313" key="2">
    <source>
        <dbReference type="Proteomes" id="UP000265520"/>
    </source>
</evidence>